<dbReference type="Proteomes" id="UP001279734">
    <property type="component" value="Unassembled WGS sequence"/>
</dbReference>
<evidence type="ECO:0000313" key="1">
    <source>
        <dbReference type="EMBL" id="GMG99890.1"/>
    </source>
</evidence>
<protein>
    <submittedName>
        <fullName evidence="1">Uncharacterized protein</fullName>
    </submittedName>
</protein>
<dbReference type="AlphaFoldDB" id="A0AAD3P512"/>
<name>A0AAD3P512_NEPGR</name>
<sequence>MIVENSHLSKRLNKTGKIEADKQMAKSVEVMQPWPPQDSVVESLHFRAAEAPIVCERRQDVPSASRVRISSGLRETELDPTVRNEVKGEFFCDRDSNSIDGRVDRRTTNFRSTPFVSRLNCSYT</sequence>
<accession>A0AAD3P512</accession>
<proteinExistence type="predicted"/>
<reference evidence="1" key="1">
    <citation type="submission" date="2023-05" db="EMBL/GenBank/DDBJ databases">
        <title>Nepenthes gracilis genome sequencing.</title>
        <authorList>
            <person name="Fukushima K."/>
        </authorList>
    </citation>
    <scope>NUCLEOTIDE SEQUENCE</scope>
    <source>
        <strain evidence="1">SING2019-196</strain>
    </source>
</reference>
<keyword evidence="2" id="KW-1185">Reference proteome</keyword>
<organism evidence="1 2">
    <name type="scientific">Nepenthes gracilis</name>
    <name type="common">Slender pitcher plant</name>
    <dbReference type="NCBI Taxonomy" id="150966"/>
    <lineage>
        <taxon>Eukaryota</taxon>
        <taxon>Viridiplantae</taxon>
        <taxon>Streptophyta</taxon>
        <taxon>Embryophyta</taxon>
        <taxon>Tracheophyta</taxon>
        <taxon>Spermatophyta</taxon>
        <taxon>Magnoliopsida</taxon>
        <taxon>eudicotyledons</taxon>
        <taxon>Gunneridae</taxon>
        <taxon>Pentapetalae</taxon>
        <taxon>Caryophyllales</taxon>
        <taxon>Nepenthaceae</taxon>
        <taxon>Nepenthes</taxon>
    </lineage>
</organism>
<comment type="caution">
    <text evidence="1">The sequence shown here is derived from an EMBL/GenBank/DDBJ whole genome shotgun (WGS) entry which is preliminary data.</text>
</comment>
<evidence type="ECO:0000313" key="2">
    <source>
        <dbReference type="Proteomes" id="UP001279734"/>
    </source>
</evidence>
<gene>
    <name evidence="1" type="ORF">Nepgr_001730</name>
</gene>
<dbReference type="EMBL" id="BSYO01000001">
    <property type="protein sequence ID" value="GMG99890.1"/>
    <property type="molecule type" value="Genomic_DNA"/>
</dbReference>